<comment type="caution">
    <text evidence="1">The sequence shown here is derived from an EMBL/GenBank/DDBJ whole genome shotgun (WGS) entry which is preliminary data.</text>
</comment>
<dbReference type="EMBL" id="AWWV01013742">
    <property type="protein sequence ID" value="OMO60193.1"/>
    <property type="molecule type" value="Genomic_DNA"/>
</dbReference>
<feature type="non-terminal residue" evidence="1">
    <location>
        <position position="1"/>
    </location>
</feature>
<dbReference type="Gramene" id="OMO60193">
    <property type="protein sequence ID" value="OMO60193"/>
    <property type="gene ID" value="CCACVL1_24337"/>
</dbReference>
<dbReference type="AlphaFoldDB" id="A0A1R3GQ22"/>
<protein>
    <submittedName>
        <fullName evidence="1">Uncharacterized protein</fullName>
    </submittedName>
</protein>
<sequence length="49" mass="5701">HQEQGLVNPRIRRVSATITDPSFHQKSWKQGPFVHKRRFSRLSAMLSAI</sequence>
<evidence type="ECO:0000313" key="1">
    <source>
        <dbReference type="EMBL" id="OMO60193.1"/>
    </source>
</evidence>
<organism evidence="1 2">
    <name type="scientific">Corchorus capsularis</name>
    <name type="common">Jute</name>
    <dbReference type="NCBI Taxonomy" id="210143"/>
    <lineage>
        <taxon>Eukaryota</taxon>
        <taxon>Viridiplantae</taxon>
        <taxon>Streptophyta</taxon>
        <taxon>Embryophyta</taxon>
        <taxon>Tracheophyta</taxon>
        <taxon>Spermatophyta</taxon>
        <taxon>Magnoliopsida</taxon>
        <taxon>eudicotyledons</taxon>
        <taxon>Gunneridae</taxon>
        <taxon>Pentapetalae</taxon>
        <taxon>rosids</taxon>
        <taxon>malvids</taxon>
        <taxon>Malvales</taxon>
        <taxon>Malvaceae</taxon>
        <taxon>Grewioideae</taxon>
        <taxon>Apeibeae</taxon>
        <taxon>Corchorus</taxon>
    </lineage>
</organism>
<dbReference type="Proteomes" id="UP000188268">
    <property type="component" value="Unassembled WGS sequence"/>
</dbReference>
<reference evidence="1 2" key="1">
    <citation type="submission" date="2013-09" db="EMBL/GenBank/DDBJ databases">
        <title>Corchorus capsularis genome sequencing.</title>
        <authorList>
            <person name="Alam M."/>
            <person name="Haque M.S."/>
            <person name="Islam M.S."/>
            <person name="Emdad E.M."/>
            <person name="Islam M.M."/>
            <person name="Ahmed B."/>
            <person name="Halim A."/>
            <person name="Hossen Q.M.M."/>
            <person name="Hossain M.Z."/>
            <person name="Ahmed R."/>
            <person name="Khan M.M."/>
            <person name="Islam R."/>
            <person name="Rashid M.M."/>
            <person name="Khan S.A."/>
            <person name="Rahman M.S."/>
            <person name="Alam M."/>
        </authorList>
    </citation>
    <scope>NUCLEOTIDE SEQUENCE [LARGE SCALE GENOMIC DNA]</scope>
    <source>
        <strain evidence="2">cv. CVL-1</strain>
        <tissue evidence="1">Whole seedling</tissue>
    </source>
</reference>
<keyword evidence="2" id="KW-1185">Reference proteome</keyword>
<name>A0A1R3GQ22_COCAP</name>
<evidence type="ECO:0000313" key="2">
    <source>
        <dbReference type="Proteomes" id="UP000188268"/>
    </source>
</evidence>
<proteinExistence type="predicted"/>
<accession>A0A1R3GQ22</accession>
<gene>
    <name evidence="1" type="ORF">CCACVL1_24337</name>
</gene>